<dbReference type="AlphaFoldDB" id="A0A2U9IW24"/>
<keyword evidence="2" id="KW-1185">Reference proteome</keyword>
<gene>
    <name evidence="1" type="ORF">DFR87_11730</name>
</gene>
<name>A0A2U9IW24_9CREN</name>
<evidence type="ECO:0000313" key="2">
    <source>
        <dbReference type="Proteomes" id="UP000247586"/>
    </source>
</evidence>
<dbReference type="RefSeq" id="WP_110369578.1">
    <property type="nucleotide sequence ID" value="NZ_BBBA01000014.1"/>
</dbReference>
<proteinExistence type="predicted"/>
<dbReference type="GeneID" id="36836022"/>
<reference evidence="2" key="3">
    <citation type="submission" date="2020-03" db="EMBL/GenBank/DDBJ databases">
        <title>Sequencing and Assembly of Multiple Reported Metal-Biooxidizing Members of the Extremely Thermoacidophilic Archaeal Family Sulfolobaceae.</title>
        <authorList>
            <person name="Counts J.A."/>
            <person name="Kelly R.M."/>
        </authorList>
    </citation>
    <scope>NUCLEOTIDE SEQUENCE [LARGE SCALE GENOMIC DNA]</scope>
    <source>
        <strain evidence="2">HO1-1</strain>
    </source>
</reference>
<sequence length="74" mass="8846">MFEDDCVKILKVLAEVESERSVLEFKLYQVEQSLKIERMRLMAEISLCDHVSVSEANRLRSEAIRYFNEYVMRK</sequence>
<dbReference type="KEGG" id="mhk:DFR87_11730"/>
<reference evidence="2" key="2">
    <citation type="submission" date="2020-03" db="EMBL/GenBank/DDBJ databases">
        <title>Complete Genome Sequences of Extremely Thermoacidophilic, Metal-Mobilizing Type-Strain Members of the Archaeal Family Sulfolobaceae: Acidianus brierleyi DSM-1651T, Acidianus sulfidivorans DSM-18786T, Metallosphaera hakonensis DSM-7519T, and Metallosphaera prunae DSM-10039T.</title>
        <authorList>
            <person name="Counts J.A."/>
            <person name="Kelly R.M."/>
        </authorList>
    </citation>
    <scope>NUCLEOTIDE SEQUENCE [LARGE SCALE GENOMIC DNA]</scope>
    <source>
        <strain evidence="2">HO1-1</strain>
    </source>
</reference>
<dbReference type="OrthoDB" id="34489at2157"/>
<organism evidence="1 2">
    <name type="scientific">Metallosphaera hakonensis JCM 8857 = DSM 7519</name>
    <dbReference type="NCBI Taxonomy" id="1293036"/>
    <lineage>
        <taxon>Archaea</taxon>
        <taxon>Thermoproteota</taxon>
        <taxon>Thermoprotei</taxon>
        <taxon>Sulfolobales</taxon>
        <taxon>Sulfolobaceae</taxon>
        <taxon>Metallosphaera</taxon>
    </lineage>
</organism>
<accession>A0A2U9IW24</accession>
<evidence type="ECO:0000313" key="1">
    <source>
        <dbReference type="EMBL" id="AWS00239.1"/>
    </source>
</evidence>
<protein>
    <submittedName>
        <fullName evidence="1">Uncharacterized protein</fullName>
    </submittedName>
</protein>
<dbReference type="EMBL" id="CP029287">
    <property type="protein sequence ID" value="AWS00239.1"/>
    <property type="molecule type" value="Genomic_DNA"/>
</dbReference>
<reference evidence="1 2" key="1">
    <citation type="submission" date="2018-05" db="EMBL/GenBank/DDBJ databases">
        <title>Complete Genome Sequences of Extremely Thermoacidophilic, Metal-Mobilizing Type-Strain Members of the Archaeal Family Sulfolobaceae: Acidianus brierleyi DSM-1651T, Acidianus sulfidivorans DSM-18786T, Metallosphaera hakonensis DSM-7519T, and Metallosphaera prunae DSM-10039T.</title>
        <authorList>
            <person name="Counts J.A."/>
            <person name="Kelly R.M."/>
        </authorList>
    </citation>
    <scope>NUCLEOTIDE SEQUENCE [LARGE SCALE GENOMIC DNA]</scope>
    <source>
        <strain evidence="1 2">HO1-1</strain>
    </source>
</reference>
<dbReference type="Proteomes" id="UP000247586">
    <property type="component" value="Chromosome"/>
</dbReference>
<dbReference type="STRING" id="1293036.GCA_001315825_02011"/>